<organism evidence="1">
    <name type="scientific">bioreactor metagenome</name>
    <dbReference type="NCBI Taxonomy" id="1076179"/>
    <lineage>
        <taxon>unclassified sequences</taxon>
        <taxon>metagenomes</taxon>
        <taxon>ecological metagenomes</taxon>
    </lineage>
</organism>
<proteinExistence type="predicted"/>
<comment type="caution">
    <text evidence="1">The sequence shown here is derived from an EMBL/GenBank/DDBJ whole genome shotgun (WGS) entry which is preliminary data.</text>
</comment>
<reference evidence="1" key="1">
    <citation type="submission" date="2019-08" db="EMBL/GenBank/DDBJ databases">
        <authorList>
            <person name="Kucharzyk K."/>
            <person name="Murdoch R.W."/>
            <person name="Higgins S."/>
            <person name="Loffler F."/>
        </authorList>
    </citation>
    <scope>NUCLEOTIDE SEQUENCE</scope>
</reference>
<dbReference type="AlphaFoldDB" id="A0A644XGL6"/>
<gene>
    <name evidence="1" type="ORF">SDC9_61734</name>
</gene>
<protein>
    <submittedName>
        <fullName evidence="1">Uncharacterized protein</fullName>
    </submittedName>
</protein>
<dbReference type="EMBL" id="VSSQ01002432">
    <property type="protein sequence ID" value="MPM15365.1"/>
    <property type="molecule type" value="Genomic_DNA"/>
</dbReference>
<accession>A0A644XGL6</accession>
<sequence>MLTVVSERLIEKFSVAIGGKGIAGRKIVSYGGAALV</sequence>
<name>A0A644XGL6_9ZZZZ</name>
<evidence type="ECO:0000313" key="1">
    <source>
        <dbReference type="EMBL" id="MPM15365.1"/>
    </source>
</evidence>